<dbReference type="Gene3D" id="1.10.357.10">
    <property type="entry name" value="Tetracycline Repressor, domain 2"/>
    <property type="match status" value="1"/>
</dbReference>
<name>A0A0M2HL45_9MICO</name>
<feature type="region of interest" description="Disordered" evidence="5">
    <location>
        <begin position="1"/>
        <end position="25"/>
    </location>
</feature>
<dbReference type="InterPro" id="IPR001647">
    <property type="entry name" value="HTH_TetR"/>
</dbReference>
<evidence type="ECO:0000256" key="3">
    <source>
        <dbReference type="ARBA" id="ARBA00023163"/>
    </source>
</evidence>
<gene>
    <name evidence="7" type="ORF">RS84_02204</name>
</gene>
<evidence type="ECO:0000313" key="8">
    <source>
        <dbReference type="Proteomes" id="UP000033900"/>
    </source>
</evidence>
<dbReference type="Pfam" id="PF00440">
    <property type="entry name" value="TetR_N"/>
    <property type="match status" value="1"/>
</dbReference>
<evidence type="ECO:0000256" key="1">
    <source>
        <dbReference type="ARBA" id="ARBA00023015"/>
    </source>
</evidence>
<keyword evidence="8" id="KW-1185">Reference proteome</keyword>
<comment type="caution">
    <text evidence="7">The sequence shown here is derived from an EMBL/GenBank/DDBJ whole genome shotgun (WGS) entry which is preliminary data.</text>
</comment>
<keyword evidence="3" id="KW-0804">Transcription</keyword>
<keyword evidence="2 4" id="KW-0238">DNA-binding</keyword>
<dbReference type="PROSITE" id="PS50977">
    <property type="entry name" value="HTH_TETR_2"/>
    <property type="match status" value="1"/>
</dbReference>
<dbReference type="PATRIC" id="fig|273678.4.peg.2209"/>
<keyword evidence="1" id="KW-0805">Transcription regulation</keyword>
<reference evidence="7 8" key="1">
    <citation type="submission" date="2015-02" db="EMBL/GenBank/DDBJ databases">
        <title>Draft genome sequences of ten Microbacterium spp. with emphasis on heavy metal contaminated environments.</title>
        <authorList>
            <person name="Corretto E."/>
        </authorList>
    </citation>
    <scope>NUCLEOTIDE SEQUENCE [LARGE SCALE GENOMIC DNA]</scope>
    <source>
        <strain evidence="7 8">SA35</strain>
    </source>
</reference>
<dbReference type="GO" id="GO:0003700">
    <property type="term" value="F:DNA-binding transcription factor activity"/>
    <property type="evidence" value="ECO:0007669"/>
    <property type="project" value="TreeGrafter"/>
</dbReference>
<evidence type="ECO:0000256" key="4">
    <source>
        <dbReference type="PROSITE-ProRule" id="PRU00335"/>
    </source>
</evidence>
<dbReference type="PRINTS" id="PR00455">
    <property type="entry name" value="HTHTETR"/>
</dbReference>
<evidence type="ECO:0000256" key="5">
    <source>
        <dbReference type="SAM" id="MobiDB-lite"/>
    </source>
</evidence>
<dbReference type="InterPro" id="IPR050109">
    <property type="entry name" value="HTH-type_TetR-like_transc_reg"/>
</dbReference>
<evidence type="ECO:0000256" key="2">
    <source>
        <dbReference type="ARBA" id="ARBA00023125"/>
    </source>
</evidence>
<feature type="DNA-binding region" description="H-T-H motif" evidence="4">
    <location>
        <begin position="56"/>
        <end position="75"/>
    </location>
</feature>
<dbReference type="GO" id="GO:0000976">
    <property type="term" value="F:transcription cis-regulatory region binding"/>
    <property type="evidence" value="ECO:0007669"/>
    <property type="project" value="TreeGrafter"/>
</dbReference>
<protein>
    <submittedName>
        <fullName evidence="7">Bacterial regulatory protein, tetR family</fullName>
    </submittedName>
</protein>
<dbReference type="SUPFAM" id="SSF46689">
    <property type="entry name" value="Homeodomain-like"/>
    <property type="match status" value="1"/>
</dbReference>
<dbReference type="PANTHER" id="PTHR30055:SF234">
    <property type="entry name" value="HTH-TYPE TRANSCRIPTIONAL REGULATOR BETI"/>
    <property type="match status" value="1"/>
</dbReference>
<evidence type="ECO:0000259" key="6">
    <source>
        <dbReference type="PROSITE" id="PS50977"/>
    </source>
</evidence>
<evidence type="ECO:0000313" key="7">
    <source>
        <dbReference type="EMBL" id="KJL47411.1"/>
    </source>
</evidence>
<dbReference type="Proteomes" id="UP000033900">
    <property type="component" value="Unassembled WGS sequence"/>
</dbReference>
<dbReference type="EMBL" id="JYJB01000009">
    <property type="protein sequence ID" value="KJL47411.1"/>
    <property type="molecule type" value="Genomic_DNA"/>
</dbReference>
<dbReference type="InterPro" id="IPR009057">
    <property type="entry name" value="Homeodomain-like_sf"/>
</dbReference>
<dbReference type="AlphaFoldDB" id="A0A0M2HL45"/>
<organism evidence="7 8">
    <name type="scientific">Microbacterium hydrocarbonoxydans</name>
    <dbReference type="NCBI Taxonomy" id="273678"/>
    <lineage>
        <taxon>Bacteria</taxon>
        <taxon>Bacillati</taxon>
        <taxon>Actinomycetota</taxon>
        <taxon>Actinomycetes</taxon>
        <taxon>Micrococcales</taxon>
        <taxon>Microbacteriaceae</taxon>
        <taxon>Microbacterium</taxon>
    </lineage>
</organism>
<feature type="domain" description="HTH tetR-type" evidence="6">
    <location>
        <begin position="33"/>
        <end position="93"/>
    </location>
</feature>
<dbReference type="STRING" id="273678.RS84_02204"/>
<proteinExistence type="predicted"/>
<dbReference type="PANTHER" id="PTHR30055">
    <property type="entry name" value="HTH-TYPE TRANSCRIPTIONAL REGULATOR RUTR"/>
    <property type="match status" value="1"/>
</dbReference>
<accession>A0A0M2HL45</accession>
<sequence length="218" mass="23617">MVAGDAWENEPDVPEKAMTTDTRPLGRRERNKLDKLARITAAAGELFAERGVDDVTTQEIADKADIGTGTLFLYAKTKGELLLLVQNSMYAEALDRGRKAAEGADGVLDGVLAVVRPVVECNRKQVDNGRTYLREIVFGDPAEPHHHDALELTAKTEELIAEVIAQRAGVSADTARGLARIVSAVMFLAMAATVNAQQTVDRLVDEIAEQLRIILPAT</sequence>